<dbReference type="InterPro" id="IPR002656">
    <property type="entry name" value="Acyl_transf_3_dom"/>
</dbReference>
<feature type="transmembrane region" description="Helical" evidence="1">
    <location>
        <begin position="95"/>
        <end position="114"/>
    </location>
</feature>
<keyword evidence="1" id="KW-0812">Transmembrane</keyword>
<dbReference type="EMBL" id="WKJK01000014">
    <property type="protein sequence ID" value="MRW93050.1"/>
    <property type="molecule type" value="Genomic_DNA"/>
</dbReference>
<dbReference type="InterPro" id="IPR050879">
    <property type="entry name" value="Acyltransferase_3"/>
</dbReference>
<dbReference type="GO" id="GO:0016747">
    <property type="term" value="F:acyltransferase activity, transferring groups other than amino-acyl groups"/>
    <property type="evidence" value="ECO:0007669"/>
    <property type="project" value="InterPro"/>
</dbReference>
<protein>
    <submittedName>
        <fullName evidence="3">Acyltransferase family protein</fullName>
    </submittedName>
</protein>
<feature type="transmembrane region" description="Helical" evidence="1">
    <location>
        <begin position="16"/>
        <end position="35"/>
    </location>
</feature>
<feature type="transmembrane region" description="Helical" evidence="1">
    <location>
        <begin position="328"/>
        <end position="346"/>
    </location>
</feature>
<evidence type="ECO:0000256" key="1">
    <source>
        <dbReference type="SAM" id="Phobius"/>
    </source>
</evidence>
<dbReference type="PANTHER" id="PTHR23028">
    <property type="entry name" value="ACETYLTRANSFERASE"/>
    <property type="match status" value="1"/>
</dbReference>
<dbReference type="Pfam" id="PF01757">
    <property type="entry name" value="Acyl_transf_3"/>
    <property type="match status" value="1"/>
</dbReference>
<proteinExistence type="predicted"/>
<gene>
    <name evidence="3" type="ORF">GJ699_23915</name>
</gene>
<comment type="caution">
    <text evidence="3">The sequence shown here is derived from an EMBL/GenBank/DDBJ whole genome shotgun (WGS) entry which is preliminary data.</text>
</comment>
<dbReference type="Proteomes" id="UP000433309">
    <property type="component" value="Unassembled WGS sequence"/>
</dbReference>
<accession>A0A6I2L5K1</accession>
<feature type="transmembrane region" description="Helical" evidence="1">
    <location>
        <begin position="268"/>
        <end position="287"/>
    </location>
</feature>
<feature type="transmembrane region" description="Helical" evidence="1">
    <location>
        <begin position="142"/>
        <end position="163"/>
    </location>
</feature>
<sequence length="366" mass="41115">MVAQIQEKHRYEYLDALRGVAALAVCFHHIFGYIYKAGQMDEGFNTFVRTSILEVFDFGRFGVVLFFLISGFIIPTSLRPGTTLKKFTITRIFRLYPAFWAACLLIFVSAPYLGDSTVSVKGLFANLTMVPKFFHEPEISGVFWTLFVEIMFYFCCAVLFQLSWLENPRVIGGVALVLGLITPLAVLLNHLVHLNMAIRFIPFHLSFLFVGSIFRLAIVKKDNQAKIISAFLVIFIIFTVPLTCGLFFNVPEALATDFVMHGALPTTASYFIAIAIFLIVIISKPKLGSFLSEQGKISYSLYLLHMLCFVTVYKVIQPTTLVSCFEYIIVSALLAFSAAKLSYKFIESPAISLGRMVVSERRISQA</sequence>
<keyword evidence="4" id="KW-1185">Reference proteome</keyword>
<evidence type="ECO:0000313" key="4">
    <source>
        <dbReference type="Proteomes" id="UP000433309"/>
    </source>
</evidence>
<keyword evidence="3" id="KW-0808">Transferase</keyword>
<feature type="transmembrane region" description="Helical" evidence="1">
    <location>
        <begin position="299"/>
        <end position="316"/>
    </location>
</feature>
<evidence type="ECO:0000259" key="2">
    <source>
        <dbReference type="Pfam" id="PF01757"/>
    </source>
</evidence>
<dbReference type="RefSeq" id="WP_154381055.1">
    <property type="nucleotide sequence ID" value="NZ_WKJK01000014.1"/>
</dbReference>
<dbReference type="AlphaFoldDB" id="A0A6I2L5K1"/>
<dbReference type="GO" id="GO:0009103">
    <property type="term" value="P:lipopolysaccharide biosynthetic process"/>
    <property type="evidence" value="ECO:0007669"/>
    <property type="project" value="TreeGrafter"/>
</dbReference>
<name>A0A6I2L5K1_9BURK</name>
<feature type="transmembrane region" description="Helical" evidence="1">
    <location>
        <begin position="55"/>
        <end position="74"/>
    </location>
</feature>
<keyword evidence="1" id="KW-0472">Membrane</keyword>
<reference evidence="3 4" key="1">
    <citation type="submission" date="2019-11" db="EMBL/GenBank/DDBJ databases">
        <title>Novel species isolated from a subtropical stream in China.</title>
        <authorList>
            <person name="Lu H."/>
        </authorList>
    </citation>
    <scope>NUCLEOTIDE SEQUENCE [LARGE SCALE GENOMIC DNA]</scope>
    <source>
        <strain evidence="3 4">FT80W</strain>
    </source>
</reference>
<feature type="domain" description="Acyltransferase 3" evidence="2">
    <location>
        <begin position="12"/>
        <end position="335"/>
    </location>
</feature>
<evidence type="ECO:0000313" key="3">
    <source>
        <dbReference type="EMBL" id="MRW93050.1"/>
    </source>
</evidence>
<keyword evidence="1" id="KW-1133">Transmembrane helix</keyword>
<feature type="transmembrane region" description="Helical" evidence="1">
    <location>
        <begin position="170"/>
        <end position="191"/>
    </location>
</feature>
<feature type="transmembrane region" description="Helical" evidence="1">
    <location>
        <begin position="230"/>
        <end position="248"/>
    </location>
</feature>
<keyword evidence="3" id="KW-0012">Acyltransferase</keyword>
<dbReference type="GO" id="GO:0016020">
    <property type="term" value="C:membrane"/>
    <property type="evidence" value="ECO:0007669"/>
    <property type="project" value="TreeGrafter"/>
</dbReference>
<organism evidence="3 4">
    <name type="scientific">Duganella guangzhouensis</name>
    <dbReference type="NCBI Taxonomy" id="2666084"/>
    <lineage>
        <taxon>Bacteria</taxon>
        <taxon>Pseudomonadati</taxon>
        <taxon>Pseudomonadota</taxon>
        <taxon>Betaproteobacteria</taxon>
        <taxon>Burkholderiales</taxon>
        <taxon>Oxalobacteraceae</taxon>
        <taxon>Telluria group</taxon>
        <taxon>Duganella</taxon>
    </lineage>
</organism>
<dbReference type="PANTHER" id="PTHR23028:SF53">
    <property type="entry name" value="ACYL_TRANSF_3 DOMAIN-CONTAINING PROTEIN"/>
    <property type="match status" value="1"/>
</dbReference>
<feature type="transmembrane region" description="Helical" evidence="1">
    <location>
        <begin position="197"/>
        <end position="218"/>
    </location>
</feature>